<accession>A0A9D7SFH9</accession>
<comment type="similarity">
    <text evidence="6">Belongs to the 2'-deoxynucleoside 5'-phosphate N-hydrolase 1 family.</text>
</comment>
<comment type="catalytic activity">
    <reaction evidence="6">
        <text>a purine 2'-deoxyribonucleoside 5'-phosphate + H2O = a purine nucleobase + 2-deoxy-D-ribose 5-phosphate</text>
        <dbReference type="Rhea" id="RHEA:51132"/>
        <dbReference type="ChEBI" id="CHEBI:15377"/>
        <dbReference type="ChEBI" id="CHEBI:26386"/>
        <dbReference type="ChEBI" id="CHEBI:62877"/>
        <dbReference type="ChEBI" id="CHEBI:142198"/>
    </reaction>
</comment>
<dbReference type="SUPFAM" id="SSF52309">
    <property type="entry name" value="N-(deoxy)ribosyltransferase-like"/>
    <property type="match status" value="1"/>
</dbReference>
<evidence type="ECO:0000256" key="3">
    <source>
        <dbReference type="ARBA" id="ARBA00023080"/>
    </source>
</evidence>
<comment type="catalytic activity">
    <reaction evidence="6">
        <text>a pyrimidine 2'-deoxyribonucleoside 5'-phosphate + H2O = a pyrimidine nucleobase + 2-deoxy-D-ribose 5-phosphate</text>
        <dbReference type="Rhea" id="RHEA:57852"/>
        <dbReference type="ChEBI" id="CHEBI:15377"/>
        <dbReference type="ChEBI" id="CHEBI:26432"/>
        <dbReference type="ChEBI" id="CHEBI:62877"/>
        <dbReference type="ChEBI" id="CHEBI:142209"/>
    </reaction>
</comment>
<evidence type="ECO:0000313" key="7">
    <source>
        <dbReference type="EMBL" id="MBK9796702.1"/>
    </source>
</evidence>
<dbReference type="Gene3D" id="3.40.50.450">
    <property type="match status" value="1"/>
</dbReference>
<evidence type="ECO:0000256" key="4">
    <source>
        <dbReference type="ARBA" id="ARBA00023295"/>
    </source>
</evidence>
<comment type="caution">
    <text evidence="6">Lacks conserved residue(s) required for the propagation of feature annotation.</text>
</comment>
<comment type="catalytic activity">
    <reaction evidence="5">
        <text>5-hydroxymethyl-dUMP + H2O = 5-hydroxymethyluracil + 2-deoxy-D-ribose 5-phosphate</text>
        <dbReference type="Rhea" id="RHEA:77099"/>
        <dbReference type="ChEBI" id="CHEBI:15377"/>
        <dbReference type="ChEBI" id="CHEBI:16964"/>
        <dbReference type="ChEBI" id="CHEBI:62877"/>
        <dbReference type="ChEBI" id="CHEBI:90409"/>
    </reaction>
    <physiologicalReaction direction="left-to-right" evidence="5">
        <dbReference type="Rhea" id="RHEA:77100"/>
    </physiologicalReaction>
</comment>
<dbReference type="InterPro" id="IPR051239">
    <property type="entry name" value="2'-dNMP_N-hydrolase"/>
</dbReference>
<evidence type="ECO:0000256" key="2">
    <source>
        <dbReference type="ARBA" id="ARBA00022801"/>
    </source>
</evidence>
<dbReference type="InterPro" id="IPR007710">
    <property type="entry name" value="Nucleoside_deoxyribTrfase"/>
</dbReference>
<dbReference type="InterPro" id="IPR028607">
    <property type="entry name" value="DNPH1"/>
</dbReference>
<comment type="caution">
    <text evidence="7">The sequence shown here is derived from an EMBL/GenBank/DDBJ whole genome shotgun (WGS) entry which is preliminary data.</text>
</comment>
<dbReference type="GO" id="GO:0070694">
    <property type="term" value="F:5-hydroxymethyl-dUMP N-hydrolase activity"/>
    <property type="evidence" value="ECO:0007669"/>
    <property type="project" value="InterPro"/>
</dbReference>
<dbReference type="Proteomes" id="UP000886657">
    <property type="component" value="Unassembled WGS sequence"/>
</dbReference>
<keyword evidence="3 6" id="KW-0546">Nucleotide metabolism</keyword>
<sequence length="144" mass="15209">MDIYFSCSLTGGRQDQPVYAALVAMLQALGHRVLTAHLAEEAVLAADATQSPEAVFDRDTAWLRACDVLIAEVSTPSHGVGFEVAHALELGKPVLCLARTGVRVSKMLTGIRRAGFAFGTYGDPGQARAHMEAFLRATAPGSAP</sequence>
<dbReference type="GO" id="GO:0009117">
    <property type="term" value="P:nucleotide metabolic process"/>
    <property type="evidence" value="ECO:0007669"/>
    <property type="project" value="UniProtKB-KW"/>
</dbReference>
<dbReference type="PANTHER" id="PTHR15364">
    <property type="entry name" value="2'-DEOXYNUCLEOSIDE 5'-PHOSPHATE N-HYDROLASE 1"/>
    <property type="match status" value="1"/>
</dbReference>
<dbReference type="GO" id="GO:0009116">
    <property type="term" value="P:nucleoside metabolic process"/>
    <property type="evidence" value="ECO:0007669"/>
    <property type="project" value="UniProtKB-UniRule"/>
</dbReference>
<comment type="function">
    <text evidence="6">Catalyzes the cleavage of the N-glycosidic bond of deoxyribonucleoside 5'-monophosphates to yield deoxyribose 5-phosphate and a purine or pyrimidine base.</text>
</comment>
<protein>
    <recommendedName>
        <fullName evidence="6">Putative 2'-deoxynucleoside 5'-phosphate N-hydrolase 1</fullName>
        <ecNumber evidence="6">3.2.2.-</ecNumber>
    </recommendedName>
</protein>
<evidence type="ECO:0000313" key="8">
    <source>
        <dbReference type="Proteomes" id="UP000886657"/>
    </source>
</evidence>
<feature type="binding site" description="in other chain" evidence="6">
    <location>
        <position position="83"/>
    </location>
    <ligand>
        <name>substrate</name>
        <note>ligand shared between homodimeric partners</note>
    </ligand>
</feature>
<dbReference type="Pfam" id="PF05014">
    <property type="entry name" value="Nuc_deoxyrib_tr"/>
    <property type="match status" value="1"/>
</dbReference>
<dbReference type="EMBL" id="JADKIO010000006">
    <property type="protein sequence ID" value="MBK9796702.1"/>
    <property type="molecule type" value="Genomic_DNA"/>
</dbReference>
<keyword evidence="4 6" id="KW-0326">Glycosidase</keyword>
<dbReference type="PANTHER" id="PTHR15364:SF0">
    <property type="entry name" value="2'-DEOXYNUCLEOSIDE 5'-PHOSPHATE N-HYDROLASE 1"/>
    <property type="match status" value="1"/>
</dbReference>
<dbReference type="AlphaFoldDB" id="A0A9D7SFH9"/>
<comment type="subunit">
    <text evidence="1 6">Monomer and homodimer.</text>
</comment>
<evidence type="ECO:0000256" key="6">
    <source>
        <dbReference type="HAMAP-Rule" id="MF_03036"/>
    </source>
</evidence>
<name>A0A9D7SFH9_9BACT</name>
<dbReference type="HAMAP" id="MF_03036">
    <property type="entry name" value="Nuc_phosphate_hydrolase"/>
    <property type="match status" value="1"/>
</dbReference>
<evidence type="ECO:0000256" key="1">
    <source>
        <dbReference type="ARBA" id="ARBA00011407"/>
    </source>
</evidence>
<feature type="binding site" description="in other chain" evidence="6">
    <location>
        <position position="19"/>
    </location>
    <ligand>
        <name>substrate</name>
        <note>ligand shared between homodimeric partners</note>
    </ligand>
</feature>
<dbReference type="GO" id="GO:0009159">
    <property type="term" value="P:deoxyribonucleoside monophosphate catabolic process"/>
    <property type="evidence" value="ECO:0007669"/>
    <property type="project" value="InterPro"/>
</dbReference>
<gene>
    <name evidence="7" type="ORF">IPP58_09425</name>
</gene>
<reference evidence="7" key="1">
    <citation type="submission" date="2020-10" db="EMBL/GenBank/DDBJ databases">
        <title>Connecting structure to function with the recovery of over 1000 high-quality activated sludge metagenome-assembled genomes encoding full-length rRNA genes using long-read sequencing.</title>
        <authorList>
            <person name="Singleton C.M."/>
            <person name="Petriglieri F."/>
            <person name="Kristensen J.M."/>
            <person name="Kirkegaard R.H."/>
            <person name="Michaelsen T.Y."/>
            <person name="Andersen M.H."/>
            <person name="Karst S.M."/>
            <person name="Dueholm M.S."/>
            <person name="Nielsen P.H."/>
            <person name="Albertsen M."/>
        </authorList>
    </citation>
    <scope>NUCLEOTIDE SEQUENCE</scope>
    <source>
        <strain evidence="7">Skiv_18-Q3-R9-52_MAXAC.067</strain>
    </source>
</reference>
<keyword evidence="2 6" id="KW-0378">Hydrolase</keyword>
<dbReference type="EC" id="3.2.2.-" evidence="6"/>
<evidence type="ECO:0000256" key="5">
    <source>
        <dbReference type="ARBA" id="ARBA00047460"/>
    </source>
</evidence>
<organism evidence="7 8">
    <name type="scientific">Candidatus Geothrix skivensis</name>
    <dbReference type="NCBI Taxonomy" id="2954439"/>
    <lineage>
        <taxon>Bacteria</taxon>
        <taxon>Pseudomonadati</taxon>
        <taxon>Acidobacteriota</taxon>
        <taxon>Holophagae</taxon>
        <taxon>Holophagales</taxon>
        <taxon>Holophagaceae</taxon>
        <taxon>Geothrix</taxon>
    </lineage>
</organism>
<proteinExistence type="inferred from homology"/>